<dbReference type="EMBL" id="JAZAVK010000058">
    <property type="protein sequence ID" value="KAK7427037.1"/>
    <property type="molecule type" value="Genomic_DNA"/>
</dbReference>
<organism evidence="1 2">
    <name type="scientific">Neonectria magnoliae</name>
    <dbReference type="NCBI Taxonomy" id="2732573"/>
    <lineage>
        <taxon>Eukaryota</taxon>
        <taxon>Fungi</taxon>
        <taxon>Dikarya</taxon>
        <taxon>Ascomycota</taxon>
        <taxon>Pezizomycotina</taxon>
        <taxon>Sordariomycetes</taxon>
        <taxon>Hypocreomycetidae</taxon>
        <taxon>Hypocreales</taxon>
        <taxon>Nectriaceae</taxon>
        <taxon>Neonectria</taxon>
    </lineage>
</organism>
<evidence type="ECO:0000313" key="2">
    <source>
        <dbReference type="Proteomes" id="UP001498421"/>
    </source>
</evidence>
<accession>A0ABR1I273</accession>
<reference evidence="1 2" key="1">
    <citation type="journal article" date="2025" name="Microbiol. Resour. Announc.">
        <title>Draft genome sequences for Neonectria magnoliae and Neonectria punicea, canker pathogens of Liriodendron tulipifera and Acer saccharum in West Virginia.</title>
        <authorList>
            <person name="Petronek H.M."/>
            <person name="Kasson M.T."/>
            <person name="Metheny A.M."/>
            <person name="Stauder C.M."/>
            <person name="Lovett B."/>
            <person name="Lynch S.C."/>
            <person name="Garnas J.R."/>
            <person name="Kasson L.R."/>
            <person name="Stajich J.E."/>
        </authorList>
    </citation>
    <scope>NUCLEOTIDE SEQUENCE [LARGE SCALE GENOMIC DNA]</scope>
    <source>
        <strain evidence="1 2">NRRL 64651</strain>
    </source>
</reference>
<comment type="caution">
    <text evidence="1">The sequence shown here is derived from an EMBL/GenBank/DDBJ whole genome shotgun (WGS) entry which is preliminary data.</text>
</comment>
<protein>
    <submittedName>
        <fullName evidence="1">Uncharacterized protein</fullName>
    </submittedName>
</protein>
<keyword evidence="2" id="KW-1185">Reference proteome</keyword>
<proteinExistence type="predicted"/>
<dbReference type="Proteomes" id="UP001498421">
    <property type="component" value="Unassembled WGS sequence"/>
</dbReference>
<evidence type="ECO:0000313" key="1">
    <source>
        <dbReference type="EMBL" id="KAK7427037.1"/>
    </source>
</evidence>
<sequence length="238" mass="26984">MVFDLVDQYWEMEEMRDEAIKVYAKVLDIDRSYPILAPFPQVLANYSSEEKLSVGIDFLERLLKPQENGQNAAGTFIGKSLSNGSFRICLFLAKTIEATGRFDLLEALMAKAKEIDLDSSKKFYLMLNYGQILHDIKGYDEAATAIWEATVADASEDDKGWVIGITAVNLVQTWMRIIAAESTTALQRETYCRKIESYETFESMADKSTSICAVFARYFLMRNDGYRAKKAFLSSTIE</sequence>
<name>A0ABR1I273_9HYPO</name>
<gene>
    <name evidence="1" type="ORF">QQZ08_006464</name>
</gene>